<dbReference type="InterPro" id="IPR050142">
    <property type="entry name" value="MADS-box/MEF2_TF"/>
</dbReference>
<proteinExistence type="predicted"/>
<evidence type="ECO:0000256" key="3">
    <source>
        <dbReference type="ARBA" id="ARBA00023125"/>
    </source>
</evidence>
<feature type="domain" description="MADS-box" evidence="6">
    <location>
        <begin position="65"/>
        <end position="125"/>
    </location>
</feature>
<evidence type="ECO:0000256" key="2">
    <source>
        <dbReference type="ARBA" id="ARBA00023015"/>
    </source>
</evidence>
<dbReference type="GO" id="GO:0000977">
    <property type="term" value="F:RNA polymerase II transcription regulatory region sequence-specific DNA binding"/>
    <property type="evidence" value="ECO:0007669"/>
    <property type="project" value="InterPro"/>
</dbReference>
<evidence type="ECO:0000313" key="7">
    <source>
        <dbReference type="EMBL" id="RWR83132.1"/>
    </source>
</evidence>
<keyword evidence="2" id="KW-0805">Transcription regulation</keyword>
<evidence type="ECO:0000256" key="4">
    <source>
        <dbReference type="ARBA" id="ARBA00023163"/>
    </source>
</evidence>
<dbReference type="InterPro" id="IPR002100">
    <property type="entry name" value="TF_MADSbox"/>
</dbReference>
<dbReference type="Pfam" id="PF00319">
    <property type="entry name" value="SRF-TF"/>
    <property type="match status" value="1"/>
</dbReference>
<dbReference type="Gene3D" id="3.40.1810.10">
    <property type="entry name" value="Transcription factor, MADS-box"/>
    <property type="match status" value="1"/>
</dbReference>
<comment type="subcellular location">
    <subcellularLocation>
        <location evidence="1">Nucleus</location>
    </subcellularLocation>
</comment>
<keyword evidence="3" id="KW-0238">DNA-binding</keyword>
<organism evidence="7 8">
    <name type="scientific">Cinnamomum micranthum f. kanehirae</name>
    <dbReference type="NCBI Taxonomy" id="337451"/>
    <lineage>
        <taxon>Eukaryota</taxon>
        <taxon>Viridiplantae</taxon>
        <taxon>Streptophyta</taxon>
        <taxon>Embryophyta</taxon>
        <taxon>Tracheophyta</taxon>
        <taxon>Spermatophyta</taxon>
        <taxon>Magnoliopsida</taxon>
        <taxon>Magnoliidae</taxon>
        <taxon>Laurales</taxon>
        <taxon>Lauraceae</taxon>
        <taxon>Cinnamomum</taxon>
    </lineage>
</organism>
<dbReference type="PRINTS" id="PR00404">
    <property type="entry name" value="MADSDOMAIN"/>
</dbReference>
<dbReference type="InterPro" id="IPR036879">
    <property type="entry name" value="TF_MADSbox_sf"/>
</dbReference>
<dbReference type="PANTHER" id="PTHR48019">
    <property type="entry name" value="SERUM RESPONSE FACTOR HOMOLOG"/>
    <property type="match status" value="1"/>
</dbReference>
<dbReference type="Proteomes" id="UP000283530">
    <property type="component" value="Unassembled WGS sequence"/>
</dbReference>
<dbReference type="GO" id="GO:0046983">
    <property type="term" value="F:protein dimerization activity"/>
    <property type="evidence" value="ECO:0007669"/>
    <property type="project" value="InterPro"/>
</dbReference>
<dbReference type="PROSITE" id="PS00350">
    <property type="entry name" value="MADS_BOX_1"/>
    <property type="match status" value="1"/>
</dbReference>
<name>A0A3S3MGD7_9MAGN</name>
<evidence type="ECO:0000256" key="1">
    <source>
        <dbReference type="ARBA" id="ARBA00004123"/>
    </source>
</evidence>
<dbReference type="EMBL" id="QPKB01000004">
    <property type="protein sequence ID" value="RWR83132.1"/>
    <property type="molecule type" value="Genomic_DNA"/>
</dbReference>
<dbReference type="SMART" id="SM00432">
    <property type="entry name" value="MADS"/>
    <property type="match status" value="1"/>
</dbReference>
<dbReference type="OrthoDB" id="1898716at2759"/>
<dbReference type="CDD" id="cd00265">
    <property type="entry name" value="MADS_MEF2_like"/>
    <property type="match status" value="1"/>
</dbReference>
<comment type="caution">
    <text evidence="7">The sequence shown here is derived from an EMBL/GenBank/DDBJ whole genome shotgun (WGS) entry which is preliminary data.</text>
</comment>
<accession>A0A3S3MGD7</accession>
<keyword evidence="5" id="KW-0539">Nucleus</keyword>
<dbReference type="PROSITE" id="PS50066">
    <property type="entry name" value="MADS_BOX_2"/>
    <property type="match status" value="1"/>
</dbReference>
<dbReference type="GO" id="GO:0005634">
    <property type="term" value="C:nucleus"/>
    <property type="evidence" value="ECO:0007669"/>
    <property type="project" value="UniProtKB-SubCell"/>
</dbReference>
<evidence type="ECO:0000313" key="8">
    <source>
        <dbReference type="Proteomes" id="UP000283530"/>
    </source>
</evidence>
<reference evidence="7 8" key="1">
    <citation type="journal article" date="2019" name="Nat. Plants">
        <title>Stout camphor tree genome fills gaps in understanding of flowering plant genome evolution.</title>
        <authorList>
            <person name="Chaw S.M."/>
            <person name="Liu Y.C."/>
            <person name="Wu Y.W."/>
            <person name="Wang H.Y."/>
            <person name="Lin C.I."/>
            <person name="Wu C.S."/>
            <person name="Ke H.M."/>
            <person name="Chang L.Y."/>
            <person name="Hsu C.Y."/>
            <person name="Yang H.T."/>
            <person name="Sudianto E."/>
            <person name="Hsu M.H."/>
            <person name="Wu K.P."/>
            <person name="Wang L.N."/>
            <person name="Leebens-Mack J.H."/>
            <person name="Tsai I.J."/>
        </authorList>
    </citation>
    <scope>NUCLEOTIDE SEQUENCE [LARGE SCALE GENOMIC DNA]</scope>
    <source>
        <strain evidence="8">cv. Chaw 1501</strain>
        <tissue evidence="7">Young leaves</tissue>
    </source>
</reference>
<dbReference type="GO" id="GO:0045944">
    <property type="term" value="P:positive regulation of transcription by RNA polymerase II"/>
    <property type="evidence" value="ECO:0007669"/>
    <property type="project" value="InterPro"/>
</dbReference>
<gene>
    <name evidence="7" type="ORF">CKAN_01187700</name>
</gene>
<keyword evidence="8" id="KW-1185">Reference proteome</keyword>
<dbReference type="AlphaFoldDB" id="A0A3S3MGD7"/>
<protein>
    <submittedName>
        <fullName evidence="7">Transcription factor</fullName>
    </submittedName>
</protein>
<evidence type="ECO:0000256" key="5">
    <source>
        <dbReference type="ARBA" id="ARBA00023242"/>
    </source>
</evidence>
<keyword evidence="4" id="KW-0804">Transcription</keyword>
<evidence type="ECO:0000259" key="6">
    <source>
        <dbReference type="PROSITE" id="PS50066"/>
    </source>
</evidence>
<dbReference type="InterPro" id="IPR033896">
    <property type="entry name" value="MEF2-like_N"/>
</dbReference>
<dbReference type="SUPFAM" id="SSF55455">
    <property type="entry name" value="SRF-like"/>
    <property type="match status" value="1"/>
</dbReference>
<dbReference type="FunFam" id="3.40.1810.10:FF:000003">
    <property type="entry name" value="MADS-box transcription factor MADS-MC"/>
    <property type="match status" value="1"/>
</dbReference>
<sequence>MCLPNKEKAFKAGKSHPSKQESFILFCCLGCFQSISCLYRNIPRTNVVFLSNAPNPTSAKRKGRMGRGKIVIRRIDNSTNRQVTFSKRRNGLLKKAKELAILCDAVVGLIVFSSTGKLYDFSSTSMKSIIDRYNKSKEDHRQELNTTSEIKFWQREVASLGQQLKYLQENHRYNLLTLTCSYVKAFYVFYGCDFILSTEYMQNFLA</sequence>